<sequence length="349" mass="39862">MSNTIRLPAEWPLRISVGNDEYTDVWVNDMKFKMAYSFLNDDIDVIERELEQTVRSDYPLLSEAGLHLLQAGGKRIRPVFVLLSGMFGDYDINKIKYVAVTLEMIHMASLVHDDVIDDAELRRGKPTIKAKWDNRIAMYTGDYMLAGSLEMMTRLDEPKAHRILSKTIVEVCLGEIEQIRDKYNMEQNLRTYLRRIKRKTALLIAVSCQLGAIASGADEKIHKALYWFGYYVGMSYQIIDDILDFTSTEEELGKPVGGDLLQGNVTLPVLYALRQPELKNQLKLINSETTQEQLAPIIENIKRTDAIEKSMAVSDRYLKKAFEKLNTLPRGRARSSLAAIAKYIGKRKF</sequence>
<evidence type="ECO:0000313" key="12">
    <source>
        <dbReference type="EMBL" id="AWX72774.1"/>
    </source>
</evidence>
<proteinExistence type="inferred from homology"/>
<dbReference type="EC" id="2.5.1.30" evidence="9"/>
<dbReference type="SUPFAM" id="SSF48576">
    <property type="entry name" value="Terpenoid synthases"/>
    <property type="match status" value="1"/>
</dbReference>
<evidence type="ECO:0000256" key="8">
    <source>
        <dbReference type="ARBA" id="ARBA00065985"/>
    </source>
</evidence>
<dbReference type="SFLD" id="SFLDS00005">
    <property type="entry name" value="Isoprenoid_Synthase_Type_I"/>
    <property type="match status" value="1"/>
</dbReference>
<evidence type="ECO:0000256" key="11">
    <source>
        <dbReference type="RuleBase" id="RU004466"/>
    </source>
</evidence>
<keyword evidence="3 11" id="KW-0808">Transferase</keyword>
<protein>
    <recommendedName>
        <fullName evidence="10">Heptaprenyl diphosphate synthase component 2</fullName>
        <ecNumber evidence="9">2.5.1.30</ecNumber>
    </recommendedName>
</protein>
<comment type="function">
    <text evidence="7">Supplies heptaprenyl diphosphate, the precursor for the side chain of the isoprenoid quinone menaquinone-7 (MQ-7).</text>
</comment>
<dbReference type="AlphaFoldDB" id="A0A411A7B6"/>
<dbReference type="KEGG" id="bmp:NG74_02189"/>
<dbReference type="Gene3D" id="1.10.600.10">
    <property type="entry name" value="Farnesyl Diphosphate Synthase"/>
    <property type="match status" value="1"/>
</dbReference>
<dbReference type="InterPro" id="IPR008949">
    <property type="entry name" value="Isoprenoid_synthase_dom_sf"/>
</dbReference>
<dbReference type="Proteomes" id="UP000250069">
    <property type="component" value="Chromosome"/>
</dbReference>
<dbReference type="OMA" id="GKQMRPM"/>
<evidence type="ECO:0000313" key="13">
    <source>
        <dbReference type="EMBL" id="QOY28543.1"/>
    </source>
</evidence>
<evidence type="ECO:0000256" key="1">
    <source>
        <dbReference type="ARBA" id="ARBA00001946"/>
    </source>
</evidence>
<reference evidence="12 14" key="1">
    <citation type="submission" date="2018-06" db="EMBL/GenBank/DDBJ databases">
        <title>Complete Genome Sequence of Bacillus velezensis DSYZ, a Plant Growth-Promoting Rhizobacterium with Antifungal Activity.</title>
        <authorList>
            <person name="Du B."/>
            <person name="Ding Y."/>
            <person name="Liu K."/>
            <person name="Yao L."/>
            <person name="Wang C."/>
            <person name="Li H."/>
            <person name="Liu H."/>
        </authorList>
    </citation>
    <scope>NUCLEOTIDE SEQUENCE [LARGE SCALE GENOMIC DNA]</scope>
    <source>
        <strain evidence="12 14">DSYZ</strain>
    </source>
</reference>
<dbReference type="GO" id="GO:0008299">
    <property type="term" value="P:isoprenoid biosynthetic process"/>
    <property type="evidence" value="ECO:0007669"/>
    <property type="project" value="InterPro"/>
</dbReference>
<evidence type="ECO:0000256" key="2">
    <source>
        <dbReference type="ARBA" id="ARBA00006706"/>
    </source>
</evidence>
<dbReference type="EMBL" id="CP063687">
    <property type="protein sequence ID" value="QOY28543.1"/>
    <property type="molecule type" value="Genomic_DNA"/>
</dbReference>
<name>A0A411A7B6_BACVE</name>
<evidence type="ECO:0000256" key="6">
    <source>
        <dbReference type="ARBA" id="ARBA00050780"/>
    </source>
</evidence>
<keyword evidence="5" id="KW-0460">Magnesium</keyword>
<dbReference type="PANTHER" id="PTHR12001">
    <property type="entry name" value="GERANYLGERANYL PYROPHOSPHATE SYNTHASE"/>
    <property type="match status" value="1"/>
</dbReference>
<reference evidence="13" key="2">
    <citation type="journal article" date="2020" name="Genomics">
        <title>Complete genome sequence of Bacillus velezensis NST6 and comparison with the species belonging to operational group B. amyloliquefaciens.</title>
        <authorList>
            <person name="Choi J."/>
            <person name="Nam J."/>
            <person name="Seo M.H."/>
        </authorList>
    </citation>
    <scope>NUCLEOTIDE SEQUENCE</scope>
    <source>
        <strain evidence="13">NST6</strain>
    </source>
</reference>
<organism evidence="13 15">
    <name type="scientific">Bacillus velezensis</name>
    <dbReference type="NCBI Taxonomy" id="492670"/>
    <lineage>
        <taxon>Bacteria</taxon>
        <taxon>Bacillati</taxon>
        <taxon>Bacillota</taxon>
        <taxon>Bacilli</taxon>
        <taxon>Bacillales</taxon>
        <taxon>Bacillaceae</taxon>
        <taxon>Bacillus</taxon>
        <taxon>Bacillus amyloliquefaciens group</taxon>
    </lineage>
</organism>
<evidence type="ECO:0000313" key="15">
    <source>
        <dbReference type="Proteomes" id="UP000587477"/>
    </source>
</evidence>
<dbReference type="FunFam" id="1.10.600.10:FF:000014">
    <property type="entry name" value="Heptaprenyl diphosphate synthase component II"/>
    <property type="match status" value="1"/>
</dbReference>
<reference evidence="15" key="3">
    <citation type="submission" date="2020-10" db="EMBL/GenBank/DDBJ databases">
        <title>Complete genome sequence of Bacillus velezensis NST6.</title>
        <authorList>
            <person name="Choi J."/>
        </authorList>
    </citation>
    <scope>NUCLEOTIDE SEQUENCE [LARGE SCALE GENOMIC DNA]</scope>
    <source>
        <strain evidence="15">NST6</strain>
    </source>
</reference>
<dbReference type="InterPro" id="IPR014119">
    <property type="entry name" value="GerC3_HepT"/>
</dbReference>
<evidence type="ECO:0000256" key="10">
    <source>
        <dbReference type="ARBA" id="ARBA00070472"/>
    </source>
</evidence>
<dbReference type="PROSITE" id="PS00723">
    <property type="entry name" value="POLYPRENYL_SYNTHASE_1"/>
    <property type="match status" value="1"/>
</dbReference>
<evidence type="ECO:0000256" key="3">
    <source>
        <dbReference type="ARBA" id="ARBA00022679"/>
    </source>
</evidence>
<evidence type="ECO:0000256" key="9">
    <source>
        <dbReference type="ARBA" id="ARBA00066444"/>
    </source>
</evidence>
<dbReference type="InterPro" id="IPR033749">
    <property type="entry name" value="Polyprenyl_synt_CS"/>
</dbReference>
<dbReference type="NCBIfam" id="TIGR02748">
    <property type="entry name" value="GerC3_HepT"/>
    <property type="match status" value="1"/>
</dbReference>
<dbReference type="Pfam" id="PF00348">
    <property type="entry name" value="polyprenyl_synt"/>
    <property type="match status" value="1"/>
</dbReference>
<evidence type="ECO:0000313" key="14">
    <source>
        <dbReference type="Proteomes" id="UP000250069"/>
    </source>
</evidence>
<dbReference type="PANTHER" id="PTHR12001:SF69">
    <property type="entry name" value="ALL TRANS-POLYPRENYL-DIPHOSPHATE SYNTHASE PDSS1"/>
    <property type="match status" value="1"/>
</dbReference>
<comment type="cofactor">
    <cofactor evidence="1">
        <name>Mg(2+)</name>
        <dbReference type="ChEBI" id="CHEBI:18420"/>
    </cofactor>
</comment>
<dbReference type="InterPro" id="IPR000092">
    <property type="entry name" value="Polyprenyl_synt"/>
</dbReference>
<dbReference type="GO" id="GO:0046872">
    <property type="term" value="F:metal ion binding"/>
    <property type="evidence" value="ECO:0007669"/>
    <property type="project" value="UniProtKB-KW"/>
</dbReference>
<dbReference type="CDD" id="cd00685">
    <property type="entry name" value="Trans_IPPS_HT"/>
    <property type="match status" value="1"/>
</dbReference>
<gene>
    <name evidence="13" type="primary">hepT</name>
    <name evidence="13" type="ORF">BACVE_003584</name>
    <name evidence="12" type="ORF">BVDSYZ_12375</name>
</gene>
<dbReference type="EMBL" id="CP030150">
    <property type="protein sequence ID" value="AWX72774.1"/>
    <property type="molecule type" value="Genomic_DNA"/>
</dbReference>
<comment type="catalytic activity">
    <reaction evidence="6">
        <text>4 isopentenyl diphosphate + (2E,6E)-farnesyl diphosphate = all-trans-heptaprenyl diphosphate + 4 diphosphate</text>
        <dbReference type="Rhea" id="RHEA:27794"/>
        <dbReference type="ChEBI" id="CHEBI:33019"/>
        <dbReference type="ChEBI" id="CHEBI:58206"/>
        <dbReference type="ChEBI" id="CHEBI:128769"/>
        <dbReference type="ChEBI" id="CHEBI:175763"/>
        <dbReference type="EC" id="2.5.1.30"/>
    </reaction>
</comment>
<evidence type="ECO:0000256" key="7">
    <source>
        <dbReference type="ARBA" id="ARBA00055604"/>
    </source>
</evidence>
<comment type="similarity">
    <text evidence="2 11">Belongs to the FPP/GGPP synthase family.</text>
</comment>
<evidence type="ECO:0000256" key="4">
    <source>
        <dbReference type="ARBA" id="ARBA00022723"/>
    </source>
</evidence>
<accession>A0A411A7B6</accession>
<comment type="subunit">
    <text evidence="8">Heterodimer of component I and II.</text>
</comment>
<dbReference type="Proteomes" id="UP000587477">
    <property type="component" value="Chromosome"/>
</dbReference>
<dbReference type="GO" id="GO:0000010">
    <property type="term" value="F:heptaprenyl diphosphate synthase activity"/>
    <property type="evidence" value="ECO:0007669"/>
    <property type="project" value="UniProtKB-EC"/>
</dbReference>
<keyword evidence="4" id="KW-0479">Metal-binding</keyword>
<evidence type="ECO:0000256" key="5">
    <source>
        <dbReference type="ARBA" id="ARBA00022842"/>
    </source>
</evidence>
<dbReference type="PROSITE" id="PS00444">
    <property type="entry name" value="POLYPRENYL_SYNTHASE_2"/>
    <property type="match status" value="1"/>
</dbReference>